<keyword evidence="3" id="KW-0238">DNA-binding</keyword>
<sequence length="397" mass="43914">MRKLTAIAVKNAPAGKLFDGGGLALVKKGATGKWVFRYSHIGRRREMGLGPWPIVTLAAARKRRDEWAAVLADGRDPLSERDARRAAEKAAAARFDPKLSDAVTRTLGRIGHKLRDGGGRGRWTSPLDTHVLPRLGRRPISIIAASDLVDVLRPIWTNKPSVATKAINRLRIIFREMRAEGALCDPATADTAKDMLGPLIYVAKPTPATPWQEIPALFRALSEPNVSDDCLRWMILTVVRLNGCSGARLSEIDGTVWTVPQDRMKGGVDHVTDFRVPLSRPCLDMVQEAGRFPSDLMFASSTGRAISSAALEKRLRTLGEDGRPHGFRTSFRTWVQDTNACDYEVSETIMAHKVDQKVQRSYARSDLLERRTPVMQAWADFVTGAAAMRADIVDRSR</sequence>
<evidence type="ECO:0000256" key="3">
    <source>
        <dbReference type="ARBA" id="ARBA00023125"/>
    </source>
</evidence>
<dbReference type="AlphaFoldDB" id="A0A2W7NNW6"/>
<dbReference type="InterPro" id="IPR013762">
    <property type="entry name" value="Integrase-like_cat_sf"/>
</dbReference>
<reference evidence="6 7" key="1">
    <citation type="submission" date="2018-06" db="EMBL/GenBank/DDBJ databases">
        <title>Genomic Encyclopedia of Archaeal and Bacterial Type Strains, Phase II (KMG-II): from individual species to whole genera.</title>
        <authorList>
            <person name="Goeker M."/>
        </authorList>
    </citation>
    <scope>NUCLEOTIDE SEQUENCE [LARGE SCALE GENOMIC DNA]</scope>
    <source>
        <strain evidence="6 7">DSM 22009</strain>
    </source>
</reference>
<dbReference type="Pfam" id="PF13356">
    <property type="entry name" value="Arm-DNA-bind_3"/>
    <property type="match status" value="1"/>
</dbReference>
<dbReference type="InterPro" id="IPR038488">
    <property type="entry name" value="Integrase_DNA-bd_sf"/>
</dbReference>
<dbReference type="Gene3D" id="1.10.150.130">
    <property type="match status" value="1"/>
</dbReference>
<dbReference type="InterPro" id="IPR025166">
    <property type="entry name" value="Integrase_DNA_bind_dom"/>
</dbReference>
<dbReference type="SUPFAM" id="SSF56349">
    <property type="entry name" value="DNA breaking-rejoining enzymes"/>
    <property type="match status" value="1"/>
</dbReference>
<dbReference type="EMBL" id="QKZL01000001">
    <property type="protein sequence ID" value="PZX19837.1"/>
    <property type="molecule type" value="Genomic_DNA"/>
</dbReference>
<dbReference type="GO" id="GO:0003677">
    <property type="term" value="F:DNA binding"/>
    <property type="evidence" value="ECO:0007669"/>
    <property type="project" value="UniProtKB-KW"/>
</dbReference>
<comment type="similarity">
    <text evidence="1">Belongs to the 'phage' integrase family.</text>
</comment>
<dbReference type="InterPro" id="IPR011010">
    <property type="entry name" value="DNA_brk_join_enz"/>
</dbReference>
<dbReference type="InterPro" id="IPR002104">
    <property type="entry name" value="Integrase_catalytic"/>
</dbReference>
<name>A0A2W7NNW6_9RHOB</name>
<accession>A0A2W7NNW6</accession>
<comment type="caution">
    <text evidence="6">The sequence shown here is derived from an EMBL/GenBank/DDBJ whole genome shotgun (WGS) entry which is preliminary data.</text>
</comment>
<dbReference type="PROSITE" id="PS51898">
    <property type="entry name" value="TYR_RECOMBINASE"/>
    <property type="match status" value="1"/>
</dbReference>
<evidence type="ECO:0000259" key="5">
    <source>
        <dbReference type="PROSITE" id="PS51898"/>
    </source>
</evidence>
<keyword evidence="2" id="KW-0229">DNA integration</keyword>
<dbReference type="CDD" id="cd00801">
    <property type="entry name" value="INT_P4_C"/>
    <property type="match status" value="1"/>
</dbReference>
<dbReference type="OrthoDB" id="9795573at2"/>
<dbReference type="PANTHER" id="PTHR30629">
    <property type="entry name" value="PROPHAGE INTEGRASE"/>
    <property type="match status" value="1"/>
</dbReference>
<evidence type="ECO:0000256" key="1">
    <source>
        <dbReference type="ARBA" id="ARBA00008857"/>
    </source>
</evidence>
<dbReference type="Pfam" id="PF00589">
    <property type="entry name" value="Phage_integrase"/>
    <property type="match status" value="1"/>
</dbReference>
<dbReference type="GO" id="GO:0006310">
    <property type="term" value="P:DNA recombination"/>
    <property type="evidence" value="ECO:0007669"/>
    <property type="project" value="UniProtKB-KW"/>
</dbReference>
<evidence type="ECO:0000256" key="4">
    <source>
        <dbReference type="ARBA" id="ARBA00023172"/>
    </source>
</evidence>
<dbReference type="GO" id="GO:0015074">
    <property type="term" value="P:DNA integration"/>
    <property type="evidence" value="ECO:0007669"/>
    <property type="project" value="UniProtKB-KW"/>
</dbReference>
<dbReference type="PANTHER" id="PTHR30629:SF2">
    <property type="entry name" value="PROPHAGE INTEGRASE INTS-RELATED"/>
    <property type="match status" value="1"/>
</dbReference>
<dbReference type="InterPro" id="IPR053876">
    <property type="entry name" value="Phage_int_M"/>
</dbReference>
<dbReference type="Pfam" id="PF22022">
    <property type="entry name" value="Phage_int_M"/>
    <property type="match status" value="1"/>
</dbReference>
<dbReference type="RefSeq" id="WP_111535502.1">
    <property type="nucleotide sequence ID" value="NZ_QKZL01000001.1"/>
</dbReference>
<dbReference type="Gene3D" id="3.30.160.390">
    <property type="entry name" value="Integrase, DNA-binding domain"/>
    <property type="match status" value="1"/>
</dbReference>
<evidence type="ECO:0000256" key="2">
    <source>
        <dbReference type="ARBA" id="ARBA00022908"/>
    </source>
</evidence>
<evidence type="ECO:0000313" key="6">
    <source>
        <dbReference type="EMBL" id="PZX19837.1"/>
    </source>
</evidence>
<dbReference type="InterPro" id="IPR010998">
    <property type="entry name" value="Integrase_recombinase_N"/>
</dbReference>
<dbReference type="Proteomes" id="UP000248916">
    <property type="component" value="Unassembled WGS sequence"/>
</dbReference>
<dbReference type="Gene3D" id="1.10.443.10">
    <property type="entry name" value="Intergrase catalytic core"/>
    <property type="match status" value="1"/>
</dbReference>
<keyword evidence="7" id="KW-1185">Reference proteome</keyword>
<feature type="domain" description="Tyr recombinase" evidence="5">
    <location>
        <begin position="204"/>
        <end position="375"/>
    </location>
</feature>
<protein>
    <submittedName>
        <fullName evidence="6">Phage integrase family protein</fullName>
    </submittedName>
</protein>
<evidence type="ECO:0000313" key="7">
    <source>
        <dbReference type="Proteomes" id="UP000248916"/>
    </source>
</evidence>
<gene>
    <name evidence="6" type="ORF">LX81_00300</name>
</gene>
<keyword evidence="4" id="KW-0233">DNA recombination</keyword>
<proteinExistence type="inferred from homology"/>
<organism evidence="6 7">
    <name type="scientific">Palleronia aestuarii</name>
    <dbReference type="NCBI Taxonomy" id="568105"/>
    <lineage>
        <taxon>Bacteria</taxon>
        <taxon>Pseudomonadati</taxon>
        <taxon>Pseudomonadota</taxon>
        <taxon>Alphaproteobacteria</taxon>
        <taxon>Rhodobacterales</taxon>
        <taxon>Roseobacteraceae</taxon>
        <taxon>Palleronia</taxon>
    </lineage>
</organism>
<dbReference type="InterPro" id="IPR050808">
    <property type="entry name" value="Phage_Integrase"/>
</dbReference>